<protein>
    <submittedName>
        <fullName evidence="3">Uncharacterized protein</fullName>
    </submittedName>
</protein>
<reference evidence="3" key="1">
    <citation type="submission" date="2023-02" db="EMBL/GenBank/DDBJ databases">
        <title>Description of Roseinatronobacter alkalisoli sp. nov., an alkaliphilic bacerium isolated from soda soil.</title>
        <authorList>
            <person name="Wei W."/>
        </authorList>
    </citation>
    <scope>NUCLEOTIDE SEQUENCE</scope>
    <source>
        <strain evidence="3">HJB301</strain>
    </source>
</reference>
<keyword evidence="2" id="KW-0812">Transmembrane</keyword>
<keyword evidence="2" id="KW-0472">Membrane</keyword>
<comment type="caution">
    <text evidence="3">The sequence shown here is derived from an EMBL/GenBank/DDBJ whole genome shotgun (WGS) entry which is preliminary data.</text>
</comment>
<gene>
    <name evidence="3" type="ORF">PUT78_03170</name>
</gene>
<name>A0ABT5T4W2_9RHOB</name>
<accession>A0ABT5T4W2</accession>
<feature type="compositionally biased region" description="Pro residues" evidence="1">
    <location>
        <begin position="101"/>
        <end position="110"/>
    </location>
</feature>
<sequence length="110" mass="12109">MKLPSRNTQFLARDSYRMRRLMDAARILPVLGLILLVLPLMRLDSGAESPPTAAEAVYLFLVWIGLILAAFVMSLWLRRSLGPPRPLVTPVSGRQGMAAPSMPPVAPKDD</sequence>
<feature type="region of interest" description="Disordered" evidence="1">
    <location>
        <begin position="89"/>
        <end position="110"/>
    </location>
</feature>
<evidence type="ECO:0000256" key="1">
    <source>
        <dbReference type="SAM" id="MobiDB-lite"/>
    </source>
</evidence>
<feature type="transmembrane region" description="Helical" evidence="2">
    <location>
        <begin position="56"/>
        <end position="77"/>
    </location>
</feature>
<proteinExistence type="predicted"/>
<evidence type="ECO:0000313" key="4">
    <source>
        <dbReference type="Proteomes" id="UP001431784"/>
    </source>
</evidence>
<keyword evidence="2" id="KW-1133">Transmembrane helix</keyword>
<dbReference type="RefSeq" id="WP_274350653.1">
    <property type="nucleotide sequence ID" value="NZ_JAQZSM010000002.1"/>
</dbReference>
<dbReference type="EMBL" id="JAQZSM010000002">
    <property type="protein sequence ID" value="MDD7970089.1"/>
    <property type="molecule type" value="Genomic_DNA"/>
</dbReference>
<keyword evidence="4" id="KW-1185">Reference proteome</keyword>
<organism evidence="3 4">
    <name type="scientific">Roseinatronobacter alkalisoli</name>
    <dbReference type="NCBI Taxonomy" id="3028235"/>
    <lineage>
        <taxon>Bacteria</taxon>
        <taxon>Pseudomonadati</taxon>
        <taxon>Pseudomonadota</taxon>
        <taxon>Alphaproteobacteria</taxon>
        <taxon>Rhodobacterales</taxon>
        <taxon>Paracoccaceae</taxon>
        <taxon>Roseinatronobacter</taxon>
    </lineage>
</organism>
<evidence type="ECO:0000256" key="2">
    <source>
        <dbReference type="SAM" id="Phobius"/>
    </source>
</evidence>
<dbReference type="Proteomes" id="UP001431784">
    <property type="component" value="Unassembled WGS sequence"/>
</dbReference>
<evidence type="ECO:0000313" key="3">
    <source>
        <dbReference type="EMBL" id="MDD7970089.1"/>
    </source>
</evidence>